<protein>
    <submittedName>
        <fullName evidence="1">Uncharacterized protein</fullName>
    </submittedName>
</protein>
<organism evidence="1">
    <name type="scientific">termite gut metagenome</name>
    <dbReference type="NCBI Taxonomy" id="433724"/>
    <lineage>
        <taxon>unclassified sequences</taxon>
        <taxon>metagenomes</taxon>
        <taxon>organismal metagenomes</taxon>
    </lineage>
</organism>
<dbReference type="EMBL" id="SNRY01001904">
    <property type="protein sequence ID" value="KAA6327939.1"/>
    <property type="molecule type" value="Genomic_DNA"/>
</dbReference>
<proteinExistence type="predicted"/>
<gene>
    <name evidence="1" type="ORF">EZS27_023116</name>
</gene>
<name>A0A5J4R2K6_9ZZZZ</name>
<evidence type="ECO:0000313" key="1">
    <source>
        <dbReference type="EMBL" id="KAA6327939.1"/>
    </source>
</evidence>
<accession>A0A5J4R2K6</accession>
<sequence>MNNFYLLNEAIDVNDYKTFKVGMLELSAIEKEEDDRFLKQNTIWDLSMIVNHLYSDYGQEEQVISQFIEQIATIEDDITQEFSFNRVYPNELNAYLGIDFYNTSISSQKQITNNDSFQTFKRDNLWSVTFRNIWDRRRKLFPNIELCGEVKEQCLKIGDSSLFNQMVKVLKKFDSAVSKWKSESGVFSYAIINQTYSLNISPESAPTMNKYGDERRFKLPGGKTELFELHIKTGDLRFHFFPDNITRKVYIGYIGHHLSTITN</sequence>
<dbReference type="AlphaFoldDB" id="A0A5J4R2K6"/>
<comment type="caution">
    <text evidence="1">The sequence shown here is derived from an EMBL/GenBank/DDBJ whole genome shotgun (WGS) entry which is preliminary data.</text>
</comment>
<reference evidence="1" key="1">
    <citation type="submission" date="2019-03" db="EMBL/GenBank/DDBJ databases">
        <title>Single cell metagenomics reveals metabolic interactions within the superorganism composed of flagellate Streblomastix strix and complex community of Bacteroidetes bacteria on its surface.</title>
        <authorList>
            <person name="Treitli S.C."/>
            <person name="Kolisko M."/>
            <person name="Husnik F."/>
            <person name="Keeling P."/>
            <person name="Hampl V."/>
        </authorList>
    </citation>
    <scope>NUCLEOTIDE SEQUENCE</scope>
    <source>
        <strain evidence="1">STM</strain>
    </source>
</reference>